<feature type="transmembrane region" description="Helical" evidence="7">
    <location>
        <begin position="114"/>
        <end position="131"/>
    </location>
</feature>
<sequence>MIEIWSKYKRAILANCVPSSVEANRGVNYWRNSLFATTLIFILPLCFIALIPSLFLITFENKEYITLLHFITIGLMCFIAFVPSVKTATRKLIFSLTVYAFAITLNIFTSPSSGSVLVYFLAACVYSIIIFDNKYAYWWSHLVLFISIFFGFAIAFDLIDFSHNVDMSSVNEWIAVSSNLIFLCYLSSALIPKIFKGIENYISEQQQLKTELEASKKALQVKNEELEQYAYVASHDLQEPLRMVTSFMHKLSSNYGDQLDEKGKKYITFAENGAVRMKQIVLDLLDFSRVNRPSDELELVDLDALLLNYLELREGTIAAASAKINWTEMPTIWTIKPLITTVFHNLLDNGLKYRKKDTAPSIDISAREQNDYWEFAISDNGLGIESQFYDKIFKLFQRLHNSNEYEGTGVGLSIAKRSVEFMGGQIGLHSQVRVGSTFYFTIPKKINERQD</sequence>
<keyword evidence="7" id="KW-1133">Transmembrane helix</keyword>
<keyword evidence="6" id="KW-0175">Coiled coil</keyword>
<dbReference type="InterPro" id="IPR052162">
    <property type="entry name" value="Sensor_kinase/Photoreceptor"/>
</dbReference>
<dbReference type="PRINTS" id="PR00344">
    <property type="entry name" value="BCTRLSENSOR"/>
</dbReference>
<evidence type="ECO:0000256" key="1">
    <source>
        <dbReference type="ARBA" id="ARBA00000085"/>
    </source>
</evidence>
<dbReference type="GO" id="GO:0000155">
    <property type="term" value="F:phosphorelay sensor kinase activity"/>
    <property type="evidence" value="ECO:0007669"/>
    <property type="project" value="InterPro"/>
</dbReference>
<dbReference type="SMART" id="SM00387">
    <property type="entry name" value="HATPase_c"/>
    <property type="match status" value="1"/>
</dbReference>
<feature type="domain" description="Histidine kinase" evidence="8">
    <location>
        <begin position="232"/>
        <end position="446"/>
    </location>
</feature>
<dbReference type="InterPro" id="IPR004358">
    <property type="entry name" value="Sig_transdc_His_kin-like_C"/>
</dbReference>
<dbReference type="Gene3D" id="3.30.565.10">
    <property type="entry name" value="Histidine kinase-like ATPase, C-terminal domain"/>
    <property type="match status" value="1"/>
</dbReference>
<dbReference type="AlphaFoldDB" id="A0A327PJ85"/>
<dbReference type="RefSeq" id="WP_111611145.1">
    <property type="nucleotide sequence ID" value="NZ_QLLK01000004.1"/>
</dbReference>
<dbReference type="InterPro" id="IPR048437">
    <property type="entry name" value="MASE11"/>
</dbReference>
<comment type="catalytic activity">
    <reaction evidence="1">
        <text>ATP + protein L-histidine = ADP + protein N-phospho-L-histidine.</text>
        <dbReference type="EC" id="2.7.13.3"/>
    </reaction>
</comment>
<evidence type="ECO:0000256" key="2">
    <source>
        <dbReference type="ARBA" id="ARBA00012438"/>
    </source>
</evidence>
<keyword evidence="3" id="KW-0597">Phosphoprotein</keyword>
<dbReference type="PANTHER" id="PTHR43304:SF1">
    <property type="entry name" value="PAC DOMAIN-CONTAINING PROTEIN"/>
    <property type="match status" value="1"/>
</dbReference>
<dbReference type="InterPro" id="IPR005467">
    <property type="entry name" value="His_kinase_dom"/>
</dbReference>
<dbReference type="InterPro" id="IPR036097">
    <property type="entry name" value="HisK_dim/P_sf"/>
</dbReference>
<dbReference type="SUPFAM" id="SSF55874">
    <property type="entry name" value="ATPase domain of HSP90 chaperone/DNA topoisomerase II/histidine kinase"/>
    <property type="match status" value="1"/>
</dbReference>
<accession>A0A327PJ85</accession>
<protein>
    <recommendedName>
        <fullName evidence="2">histidine kinase</fullName>
        <ecNumber evidence="2">2.7.13.3</ecNumber>
    </recommendedName>
</protein>
<dbReference type="Pfam" id="PF20969">
    <property type="entry name" value="MASE11"/>
    <property type="match status" value="1"/>
</dbReference>
<dbReference type="EMBL" id="QLLK01000004">
    <property type="protein sequence ID" value="RAI91567.1"/>
    <property type="molecule type" value="Genomic_DNA"/>
</dbReference>
<feature type="transmembrane region" description="Helical" evidence="7">
    <location>
        <begin position="173"/>
        <end position="191"/>
    </location>
</feature>
<evidence type="ECO:0000313" key="9">
    <source>
        <dbReference type="EMBL" id="RAI91567.1"/>
    </source>
</evidence>
<keyword evidence="10" id="KW-1185">Reference proteome</keyword>
<feature type="coiled-coil region" evidence="6">
    <location>
        <begin position="198"/>
        <end position="229"/>
    </location>
</feature>
<keyword evidence="7" id="KW-0472">Membrane</keyword>
<feature type="transmembrane region" description="Helical" evidence="7">
    <location>
        <begin position="64"/>
        <end position="85"/>
    </location>
</feature>
<proteinExistence type="predicted"/>
<evidence type="ECO:0000256" key="7">
    <source>
        <dbReference type="SAM" id="Phobius"/>
    </source>
</evidence>
<dbReference type="Proteomes" id="UP000249610">
    <property type="component" value="Unassembled WGS sequence"/>
</dbReference>
<name>A0A327PJ85_9BACT</name>
<dbReference type="OrthoDB" id="890870at2"/>
<dbReference type="Gene3D" id="1.10.287.130">
    <property type="match status" value="1"/>
</dbReference>
<evidence type="ECO:0000256" key="6">
    <source>
        <dbReference type="SAM" id="Coils"/>
    </source>
</evidence>
<dbReference type="CDD" id="cd00082">
    <property type="entry name" value="HisKA"/>
    <property type="match status" value="1"/>
</dbReference>
<evidence type="ECO:0000256" key="3">
    <source>
        <dbReference type="ARBA" id="ARBA00022553"/>
    </source>
</evidence>
<dbReference type="SUPFAM" id="SSF47384">
    <property type="entry name" value="Homodimeric domain of signal transducing histidine kinase"/>
    <property type="match status" value="1"/>
</dbReference>
<evidence type="ECO:0000256" key="5">
    <source>
        <dbReference type="ARBA" id="ARBA00022777"/>
    </source>
</evidence>
<evidence type="ECO:0000313" key="10">
    <source>
        <dbReference type="Proteomes" id="UP000249610"/>
    </source>
</evidence>
<evidence type="ECO:0000259" key="8">
    <source>
        <dbReference type="PROSITE" id="PS50109"/>
    </source>
</evidence>
<reference evidence="9 10" key="1">
    <citation type="submission" date="2018-06" db="EMBL/GenBank/DDBJ databases">
        <title>Genomic Encyclopedia of Archaeal and Bacterial Type Strains, Phase II (KMG-II): from individual species to whole genera.</title>
        <authorList>
            <person name="Goeker M."/>
        </authorList>
    </citation>
    <scope>NUCLEOTIDE SEQUENCE [LARGE SCALE GENOMIC DNA]</scope>
    <source>
        <strain evidence="9 10">DSM 23446</strain>
    </source>
</reference>
<dbReference type="InterPro" id="IPR003594">
    <property type="entry name" value="HATPase_dom"/>
</dbReference>
<comment type="caution">
    <text evidence="9">The sequence shown here is derived from an EMBL/GenBank/DDBJ whole genome shotgun (WGS) entry which is preliminary data.</text>
</comment>
<dbReference type="InterPro" id="IPR003661">
    <property type="entry name" value="HisK_dim/P_dom"/>
</dbReference>
<feature type="transmembrane region" description="Helical" evidence="7">
    <location>
        <begin position="138"/>
        <end position="161"/>
    </location>
</feature>
<feature type="transmembrane region" description="Helical" evidence="7">
    <location>
        <begin position="34"/>
        <end position="58"/>
    </location>
</feature>
<feature type="transmembrane region" description="Helical" evidence="7">
    <location>
        <begin position="92"/>
        <end position="108"/>
    </location>
</feature>
<evidence type="ECO:0000256" key="4">
    <source>
        <dbReference type="ARBA" id="ARBA00022679"/>
    </source>
</evidence>
<keyword evidence="5" id="KW-0418">Kinase</keyword>
<gene>
    <name evidence="9" type="ORF">LV83_01756</name>
</gene>
<dbReference type="PROSITE" id="PS50109">
    <property type="entry name" value="HIS_KIN"/>
    <property type="match status" value="1"/>
</dbReference>
<dbReference type="SMART" id="SM00388">
    <property type="entry name" value="HisKA"/>
    <property type="match status" value="1"/>
</dbReference>
<keyword evidence="7" id="KW-0812">Transmembrane</keyword>
<dbReference type="InterPro" id="IPR036890">
    <property type="entry name" value="HATPase_C_sf"/>
</dbReference>
<keyword evidence="4" id="KW-0808">Transferase</keyword>
<dbReference type="PANTHER" id="PTHR43304">
    <property type="entry name" value="PHYTOCHROME-LIKE PROTEIN CPH1"/>
    <property type="match status" value="1"/>
</dbReference>
<dbReference type="EC" id="2.7.13.3" evidence="2"/>
<organism evidence="9 10">
    <name type="scientific">Algoriphagus yeomjeoni</name>
    <dbReference type="NCBI Taxonomy" id="291403"/>
    <lineage>
        <taxon>Bacteria</taxon>
        <taxon>Pseudomonadati</taxon>
        <taxon>Bacteroidota</taxon>
        <taxon>Cytophagia</taxon>
        <taxon>Cytophagales</taxon>
        <taxon>Cyclobacteriaceae</taxon>
        <taxon>Algoriphagus</taxon>
    </lineage>
</organism>
<dbReference type="Pfam" id="PF02518">
    <property type="entry name" value="HATPase_c"/>
    <property type="match status" value="1"/>
</dbReference>